<accession>A0A140G6H9</accession>
<evidence type="ECO:0000256" key="1">
    <source>
        <dbReference type="SAM" id="MobiDB-lite"/>
    </source>
</evidence>
<proteinExistence type="predicted"/>
<dbReference type="Proteomes" id="UP000201386">
    <property type="component" value="Segment"/>
</dbReference>
<sequence length="156" mass="17086">MATKRPEGVLHFRGEHDNPDSLYAPWVITARATHSDPKVIVRKPMNIDSEFEPRRIVEAFSAYTPKQARELAAALMDGANHLDPDNAWTLHPPQPEEEADKEDRQPLTPIQSKFPGEDMSAACNNGTHVLCAGEAKIALKGLVPCGCVCHVLVGGR</sequence>
<dbReference type="KEGG" id="vg:29124806"/>
<dbReference type="RefSeq" id="YP_009301351.1">
    <property type="nucleotide sequence ID" value="NC_031231.1"/>
</dbReference>
<evidence type="ECO:0000313" key="2">
    <source>
        <dbReference type="EMBL" id="AMM44264.1"/>
    </source>
</evidence>
<gene>
    <name evidence="2" type="primary">94</name>
    <name evidence="2" type="ORF">KELLEZIO_94</name>
</gene>
<name>A0A140G6H9_9CAUD</name>
<feature type="region of interest" description="Disordered" evidence="1">
    <location>
        <begin position="82"/>
        <end position="115"/>
    </location>
</feature>
<organism evidence="2 3">
    <name type="scientific">Arthrobacter phage KellEzio</name>
    <dbReference type="NCBI Taxonomy" id="1796995"/>
    <lineage>
        <taxon>Viruses</taxon>
        <taxon>Duplodnaviria</taxon>
        <taxon>Heunggongvirae</taxon>
        <taxon>Uroviricota</taxon>
        <taxon>Caudoviricetes</taxon>
        <taxon>Kelleziovirus</taxon>
        <taxon>Kelleziovirus kellezzio</taxon>
    </lineage>
</organism>
<keyword evidence="3" id="KW-1185">Reference proteome</keyword>
<evidence type="ECO:0000313" key="3">
    <source>
        <dbReference type="Proteomes" id="UP000201386"/>
    </source>
</evidence>
<dbReference type="GeneID" id="29124806"/>
<dbReference type="EMBL" id="KU647626">
    <property type="protein sequence ID" value="AMM44264.1"/>
    <property type="molecule type" value="Genomic_DNA"/>
</dbReference>
<protein>
    <submittedName>
        <fullName evidence="2">Uncharacterized protein</fullName>
    </submittedName>
</protein>
<reference evidence="2 3" key="1">
    <citation type="submission" date="2016-02" db="EMBL/GenBank/DDBJ databases">
        <authorList>
            <person name="Lynch K.C."/>
            <person name="Doan M."/>
            <person name="Paisley J.T."/>
            <person name="Allen K.G."/>
            <person name="Gaffney B.L."/>
            <person name="Rinehart C.A."/>
            <person name="King R.A."/>
            <person name="Staples A."/>
            <person name="Bowman C.A."/>
            <person name="Russell D.A."/>
            <person name="Pope W.H."/>
            <person name="Jacobs-Sera D."/>
            <person name="Hendrix R.W."/>
            <person name="Hatfull G.F."/>
        </authorList>
    </citation>
    <scope>NUCLEOTIDE SEQUENCE [LARGE SCALE GENOMIC DNA]</scope>
</reference>